<feature type="chain" id="PRO_5046550616" evidence="1">
    <location>
        <begin position="21"/>
        <end position="257"/>
    </location>
</feature>
<feature type="signal peptide" evidence="1">
    <location>
        <begin position="1"/>
        <end position="20"/>
    </location>
</feature>
<evidence type="ECO:0000256" key="1">
    <source>
        <dbReference type="SAM" id="SignalP"/>
    </source>
</evidence>
<gene>
    <name evidence="2" type="ORF">RM552_08085</name>
</gene>
<keyword evidence="1" id="KW-0732">Signal</keyword>
<sequence>MNFKLPLLFILLTFTFESPAYDLSWDKYDVVDGANPSLRYGYYTQAGGKLKMGRYYFIDNGSDLKVRLAPFGRKATDLPVHNYDRNKGIIKLGWDGHPDRECTLSKQGETHFIGNCLEKNLVMPIVIRVANENDNEWMGVYFSVSETDISIVKKAKVIMSSQDTRNLAGDRICDDDIQTGKFSFYCSLYYAAIEVDGVYRHRRPAMQAIRNELVKRYPGNYIHRIRDINNNPQVTNEELLEVLDVVIDKLTLELNKE</sequence>
<comment type="caution">
    <text evidence="2">The sequence shown here is derived from an EMBL/GenBank/DDBJ whole genome shotgun (WGS) entry which is preliminary data.</text>
</comment>
<keyword evidence="3" id="KW-1185">Reference proteome</keyword>
<proteinExistence type="predicted"/>
<accession>A0ABU2ZQ91</accession>
<organism evidence="2 3">
    <name type="scientific">Glaciecola petra</name>
    <dbReference type="NCBI Taxonomy" id="3075602"/>
    <lineage>
        <taxon>Bacteria</taxon>
        <taxon>Pseudomonadati</taxon>
        <taxon>Pseudomonadota</taxon>
        <taxon>Gammaproteobacteria</taxon>
        <taxon>Alteromonadales</taxon>
        <taxon>Alteromonadaceae</taxon>
        <taxon>Glaciecola</taxon>
    </lineage>
</organism>
<evidence type="ECO:0000313" key="3">
    <source>
        <dbReference type="Proteomes" id="UP001253545"/>
    </source>
</evidence>
<protein>
    <submittedName>
        <fullName evidence="2">Uncharacterized protein</fullName>
    </submittedName>
</protein>
<dbReference type="Proteomes" id="UP001253545">
    <property type="component" value="Unassembled WGS sequence"/>
</dbReference>
<dbReference type="EMBL" id="JAVRHX010000002">
    <property type="protein sequence ID" value="MDT0594794.1"/>
    <property type="molecule type" value="Genomic_DNA"/>
</dbReference>
<reference evidence="2 3" key="1">
    <citation type="submission" date="2023-09" db="EMBL/GenBank/DDBJ databases">
        <authorList>
            <person name="Rey-Velasco X."/>
        </authorList>
    </citation>
    <scope>NUCLEOTIDE SEQUENCE [LARGE SCALE GENOMIC DNA]</scope>
    <source>
        <strain evidence="2 3">P117</strain>
    </source>
</reference>
<dbReference type="RefSeq" id="WP_311368318.1">
    <property type="nucleotide sequence ID" value="NZ_JAVRHX010000002.1"/>
</dbReference>
<evidence type="ECO:0000313" key="2">
    <source>
        <dbReference type="EMBL" id="MDT0594794.1"/>
    </source>
</evidence>
<name>A0ABU2ZQ91_9ALTE</name>